<dbReference type="RefSeq" id="WP_128770871.1">
    <property type="nucleotide sequence ID" value="NZ_RXOC01000015.1"/>
</dbReference>
<gene>
    <name evidence="1" type="ORF">EKH83_18085</name>
</gene>
<organism evidence="1 2">
    <name type="scientific">Arcticibacter tournemirensis</name>
    <dbReference type="NCBI Taxonomy" id="699437"/>
    <lineage>
        <taxon>Bacteria</taxon>
        <taxon>Pseudomonadati</taxon>
        <taxon>Bacteroidota</taxon>
        <taxon>Sphingobacteriia</taxon>
        <taxon>Sphingobacteriales</taxon>
        <taxon>Sphingobacteriaceae</taxon>
        <taxon>Arcticibacter</taxon>
    </lineage>
</organism>
<dbReference type="AlphaFoldDB" id="A0A4Q0M468"/>
<comment type="caution">
    <text evidence="1">The sequence shown here is derived from an EMBL/GenBank/DDBJ whole genome shotgun (WGS) entry which is preliminary data.</text>
</comment>
<evidence type="ECO:0000313" key="1">
    <source>
        <dbReference type="EMBL" id="RXF67738.1"/>
    </source>
</evidence>
<protein>
    <submittedName>
        <fullName evidence="1">Uncharacterized protein</fullName>
    </submittedName>
</protein>
<sequence length="247" mass="28362">MKRFIGYFDLMGYKQFIMNNDTPEARRRLEHVLRDIETSLGRGEYLDTPRGYVADLSRSTLRSLSISDTIIFWTQDDSDASLEEFLDVCYRLNWSLNTYNFPVKGLMTYDEMELIQGSDRNDNGGSYSVNTMYGKGLVNAHLKCDEQNWAGTTVDAALSDCIEAKGLTPLLERVAIKTMVPYKRPPENQTEEYALRLVSKPLNEQAFQNLQRDIRRVFEADHKGLNARAAEMLNNTLLFAEKFKEPS</sequence>
<proteinExistence type="predicted"/>
<name>A0A4Q0M468_9SPHI</name>
<dbReference type="EMBL" id="RXOC01000015">
    <property type="protein sequence ID" value="RXF67738.1"/>
    <property type="molecule type" value="Genomic_DNA"/>
</dbReference>
<evidence type="ECO:0000313" key="2">
    <source>
        <dbReference type="Proteomes" id="UP000290848"/>
    </source>
</evidence>
<dbReference type="Proteomes" id="UP000290848">
    <property type="component" value="Unassembled WGS sequence"/>
</dbReference>
<accession>A0A4Q0M468</accession>
<reference evidence="1 2" key="1">
    <citation type="submission" date="2018-12" db="EMBL/GenBank/DDBJ databases">
        <title>The Draft Genome Sequence of the Soil Bacterium Pedobacter tournemirensis R1.</title>
        <authorList>
            <person name="He J."/>
        </authorList>
    </citation>
    <scope>NUCLEOTIDE SEQUENCE [LARGE SCALE GENOMIC DNA]</scope>
    <source>
        <strain evidence="1 2">R1</strain>
    </source>
</reference>